<dbReference type="GO" id="GO:0004312">
    <property type="term" value="F:fatty acid synthase activity"/>
    <property type="evidence" value="ECO:0007669"/>
    <property type="project" value="TreeGrafter"/>
</dbReference>
<dbReference type="InterPro" id="IPR014030">
    <property type="entry name" value="Ketoacyl_synth_N"/>
</dbReference>
<name>W6PZE6_PENRF</name>
<accession>W6PZE6</accession>
<dbReference type="GO" id="GO:0006633">
    <property type="term" value="P:fatty acid biosynthetic process"/>
    <property type="evidence" value="ECO:0007669"/>
    <property type="project" value="TreeGrafter"/>
</dbReference>
<dbReference type="EMBL" id="HG792015">
    <property type="protein sequence ID" value="CDM27304.1"/>
    <property type="molecule type" value="Genomic_DNA"/>
</dbReference>
<dbReference type="Gene3D" id="3.40.47.10">
    <property type="match status" value="1"/>
</dbReference>
<sequence length="100" mass="11049">MTGVYVGNFASDYETLAFKEPESIEGVAILGMGRTTVSNRVSYMYNLHGPRFDSARSFDLAKPITDVWTTVVTAANRATCETDFILKDGIIYIVSSPIWS</sequence>
<gene>
    <name evidence="4" type="ORF">PROQFM164_S01g001113</name>
</gene>
<keyword evidence="1" id="KW-0596">Phosphopantetheine</keyword>
<proteinExistence type="predicted"/>
<dbReference type="PANTHER" id="PTHR43775">
    <property type="entry name" value="FATTY ACID SYNTHASE"/>
    <property type="match status" value="1"/>
</dbReference>
<reference evidence="4" key="1">
    <citation type="journal article" date="2014" name="Nat. Commun.">
        <title>Multiple recent horizontal transfers of a large genomic region in cheese making fungi.</title>
        <authorList>
            <person name="Cheeseman K."/>
            <person name="Ropars J."/>
            <person name="Renault P."/>
            <person name="Dupont J."/>
            <person name="Gouzy J."/>
            <person name="Branca A."/>
            <person name="Abraham A.L."/>
            <person name="Ceppi M."/>
            <person name="Conseiller E."/>
            <person name="Debuchy R."/>
            <person name="Malagnac F."/>
            <person name="Goarin A."/>
            <person name="Silar P."/>
            <person name="Lacoste S."/>
            <person name="Sallet E."/>
            <person name="Bensimon A."/>
            <person name="Giraud T."/>
            <person name="Brygoo Y."/>
        </authorList>
    </citation>
    <scope>NUCLEOTIDE SEQUENCE [LARGE SCALE GENOMIC DNA]</scope>
    <source>
        <strain evidence="4">FM164</strain>
    </source>
</reference>
<dbReference type="InterPro" id="IPR050091">
    <property type="entry name" value="PKS_NRPS_Biosynth_Enz"/>
</dbReference>
<dbReference type="AlphaFoldDB" id="W6PZE6"/>
<evidence type="ECO:0000313" key="4">
    <source>
        <dbReference type="EMBL" id="CDM27304.1"/>
    </source>
</evidence>
<keyword evidence="5" id="KW-1185">Reference proteome</keyword>
<dbReference type="Pfam" id="PF00109">
    <property type="entry name" value="ketoacyl-synt"/>
    <property type="match status" value="1"/>
</dbReference>
<evidence type="ECO:0000259" key="3">
    <source>
        <dbReference type="Pfam" id="PF00109"/>
    </source>
</evidence>
<protein>
    <submittedName>
        <fullName evidence="4">Beta-ketoacyl synthase</fullName>
    </submittedName>
</protein>
<dbReference type="PANTHER" id="PTHR43775:SF37">
    <property type="entry name" value="SI:DKEY-61P9.11"/>
    <property type="match status" value="1"/>
</dbReference>
<feature type="domain" description="Beta-ketoacyl synthase-like N-terminal" evidence="3">
    <location>
        <begin position="2"/>
        <end position="51"/>
    </location>
</feature>
<dbReference type="Proteomes" id="UP000030686">
    <property type="component" value="Unassembled WGS sequence"/>
</dbReference>
<dbReference type="OrthoDB" id="329835at2759"/>
<dbReference type="STRING" id="1365484.W6PZE6"/>
<organism evidence="4 5">
    <name type="scientific">Penicillium roqueforti (strain FM164)</name>
    <dbReference type="NCBI Taxonomy" id="1365484"/>
    <lineage>
        <taxon>Eukaryota</taxon>
        <taxon>Fungi</taxon>
        <taxon>Dikarya</taxon>
        <taxon>Ascomycota</taxon>
        <taxon>Pezizomycotina</taxon>
        <taxon>Eurotiomycetes</taxon>
        <taxon>Eurotiomycetidae</taxon>
        <taxon>Eurotiales</taxon>
        <taxon>Aspergillaceae</taxon>
        <taxon>Penicillium</taxon>
    </lineage>
</organism>
<evidence type="ECO:0000313" key="5">
    <source>
        <dbReference type="Proteomes" id="UP000030686"/>
    </source>
</evidence>
<evidence type="ECO:0000256" key="2">
    <source>
        <dbReference type="ARBA" id="ARBA00022553"/>
    </source>
</evidence>
<evidence type="ECO:0000256" key="1">
    <source>
        <dbReference type="ARBA" id="ARBA00022450"/>
    </source>
</evidence>
<keyword evidence="2" id="KW-0597">Phosphoprotein</keyword>
<dbReference type="InterPro" id="IPR016039">
    <property type="entry name" value="Thiolase-like"/>
</dbReference>
<dbReference type="SUPFAM" id="SSF53901">
    <property type="entry name" value="Thiolase-like"/>
    <property type="match status" value="1"/>
</dbReference>